<dbReference type="Gene3D" id="1.10.357.10">
    <property type="entry name" value="Tetracycline Repressor, domain 2"/>
    <property type="match status" value="1"/>
</dbReference>
<dbReference type="GO" id="GO:0000976">
    <property type="term" value="F:transcription cis-regulatory region binding"/>
    <property type="evidence" value="ECO:0007669"/>
    <property type="project" value="TreeGrafter"/>
</dbReference>
<dbReference type="PANTHER" id="PTHR30055">
    <property type="entry name" value="HTH-TYPE TRANSCRIPTIONAL REGULATOR RUTR"/>
    <property type="match status" value="1"/>
</dbReference>
<keyword evidence="3" id="KW-0804">Transcription</keyword>
<dbReference type="RefSeq" id="WP_106607708.1">
    <property type="nucleotide sequence ID" value="NZ_PYGJ01000003.1"/>
</dbReference>
<keyword evidence="2 4" id="KW-0238">DNA-binding</keyword>
<evidence type="ECO:0000313" key="6">
    <source>
        <dbReference type="EMBL" id="PSL20478.1"/>
    </source>
</evidence>
<dbReference type="AlphaFoldDB" id="A0A2P8FFL7"/>
<evidence type="ECO:0000256" key="2">
    <source>
        <dbReference type="ARBA" id="ARBA00023125"/>
    </source>
</evidence>
<reference evidence="6 7" key="1">
    <citation type="submission" date="2018-03" db="EMBL/GenBank/DDBJ databases">
        <title>Genomic Encyclopedia of Archaeal and Bacterial Type Strains, Phase II (KMG-II): from individual species to whole genera.</title>
        <authorList>
            <person name="Goeker M."/>
        </authorList>
    </citation>
    <scope>NUCLEOTIDE SEQUENCE [LARGE SCALE GENOMIC DNA]</scope>
    <source>
        <strain evidence="6 7">DSM 100673</strain>
    </source>
</reference>
<organism evidence="6 7">
    <name type="scientific">Shimia abyssi</name>
    <dbReference type="NCBI Taxonomy" id="1662395"/>
    <lineage>
        <taxon>Bacteria</taxon>
        <taxon>Pseudomonadati</taxon>
        <taxon>Pseudomonadota</taxon>
        <taxon>Alphaproteobacteria</taxon>
        <taxon>Rhodobacterales</taxon>
        <taxon>Roseobacteraceae</taxon>
    </lineage>
</organism>
<dbReference type="InterPro" id="IPR009057">
    <property type="entry name" value="Homeodomain-like_sf"/>
</dbReference>
<feature type="domain" description="HTH tetR-type" evidence="5">
    <location>
        <begin position="8"/>
        <end position="68"/>
    </location>
</feature>
<feature type="DNA-binding region" description="H-T-H motif" evidence="4">
    <location>
        <begin position="31"/>
        <end position="50"/>
    </location>
</feature>
<protein>
    <submittedName>
        <fullName evidence="6">TetR family transcriptional regulator</fullName>
    </submittedName>
</protein>
<keyword evidence="1" id="KW-0805">Transcription regulation</keyword>
<dbReference type="GO" id="GO:0003700">
    <property type="term" value="F:DNA-binding transcription factor activity"/>
    <property type="evidence" value="ECO:0007669"/>
    <property type="project" value="TreeGrafter"/>
</dbReference>
<name>A0A2P8FFL7_9RHOB</name>
<dbReference type="Pfam" id="PF00440">
    <property type="entry name" value="TetR_N"/>
    <property type="match status" value="1"/>
</dbReference>
<evidence type="ECO:0000256" key="3">
    <source>
        <dbReference type="ARBA" id="ARBA00023163"/>
    </source>
</evidence>
<dbReference type="EMBL" id="PYGJ01000003">
    <property type="protein sequence ID" value="PSL20478.1"/>
    <property type="molecule type" value="Genomic_DNA"/>
</dbReference>
<evidence type="ECO:0000313" key="7">
    <source>
        <dbReference type="Proteomes" id="UP000240418"/>
    </source>
</evidence>
<dbReference type="PRINTS" id="PR00455">
    <property type="entry name" value="HTHTETR"/>
</dbReference>
<dbReference type="InterPro" id="IPR050109">
    <property type="entry name" value="HTH-type_TetR-like_transc_reg"/>
</dbReference>
<dbReference type="OrthoDB" id="8478851at2"/>
<dbReference type="SUPFAM" id="SSF46689">
    <property type="entry name" value="Homeodomain-like"/>
    <property type="match status" value="1"/>
</dbReference>
<dbReference type="PROSITE" id="PS50977">
    <property type="entry name" value="HTH_TETR_2"/>
    <property type="match status" value="1"/>
</dbReference>
<evidence type="ECO:0000256" key="1">
    <source>
        <dbReference type="ARBA" id="ARBA00023015"/>
    </source>
</evidence>
<proteinExistence type="predicted"/>
<sequence length="201" mass="21929">MRTRLSKSERRLDILNHAQLLFTTRGFAESEMEEIRLACGISRGGLYHHFSNKRAVLDALVMQEVSALVPVLADGDSPISALIYAGSNHLNEGQSLRAAFQSTAEKLEYLSALERAFTALLRQPLATRLVGSVVEGVNADHVAELFLIINGHINLREILGEWSPSESASFAATSLRALCPLLKAPSGLDQIIKELQAKAHS</sequence>
<evidence type="ECO:0000259" key="5">
    <source>
        <dbReference type="PROSITE" id="PS50977"/>
    </source>
</evidence>
<dbReference type="Proteomes" id="UP000240418">
    <property type="component" value="Unassembled WGS sequence"/>
</dbReference>
<dbReference type="InterPro" id="IPR001647">
    <property type="entry name" value="HTH_TetR"/>
</dbReference>
<evidence type="ECO:0000256" key="4">
    <source>
        <dbReference type="PROSITE-ProRule" id="PRU00335"/>
    </source>
</evidence>
<comment type="caution">
    <text evidence="6">The sequence shown here is derived from an EMBL/GenBank/DDBJ whole genome shotgun (WGS) entry which is preliminary data.</text>
</comment>
<dbReference type="PANTHER" id="PTHR30055:SF234">
    <property type="entry name" value="HTH-TYPE TRANSCRIPTIONAL REGULATOR BETI"/>
    <property type="match status" value="1"/>
</dbReference>
<gene>
    <name evidence="6" type="ORF">CLV88_103121</name>
</gene>
<accession>A0A2P8FFL7</accession>
<keyword evidence="7" id="KW-1185">Reference proteome</keyword>